<dbReference type="InterPro" id="IPR013320">
    <property type="entry name" value="ConA-like_dom_sf"/>
</dbReference>
<keyword evidence="7" id="KW-1185">Reference proteome</keyword>
<dbReference type="SUPFAM" id="SSF75005">
    <property type="entry name" value="Arabinanase/levansucrase/invertase"/>
    <property type="match status" value="1"/>
</dbReference>
<evidence type="ECO:0000256" key="3">
    <source>
        <dbReference type="ARBA" id="ARBA00023295"/>
    </source>
</evidence>
<dbReference type="SUPFAM" id="SSF49899">
    <property type="entry name" value="Concanavalin A-like lectins/glucanases"/>
    <property type="match status" value="1"/>
</dbReference>
<dbReference type="PANTHER" id="PTHR42812">
    <property type="entry name" value="BETA-XYLOSIDASE"/>
    <property type="match status" value="1"/>
</dbReference>
<dbReference type="InterPro" id="IPR006710">
    <property type="entry name" value="Glyco_hydro_43"/>
</dbReference>
<feature type="domain" description="Beta-xylosidase C-terminal Concanavalin A-like" evidence="5">
    <location>
        <begin position="313"/>
        <end position="503"/>
    </location>
</feature>
<comment type="similarity">
    <text evidence="1 4">Belongs to the glycosyl hydrolase 43 family.</text>
</comment>
<dbReference type="Proteomes" id="UP001597244">
    <property type="component" value="Unassembled WGS sequence"/>
</dbReference>
<protein>
    <submittedName>
        <fullName evidence="6">Glycoside hydrolase family 43 protein</fullName>
    </submittedName>
</protein>
<comment type="caution">
    <text evidence="6">The sequence shown here is derived from an EMBL/GenBank/DDBJ whole genome shotgun (WGS) entry which is preliminary data.</text>
</comment>
<dbReference type="Gene3D" id="2.60.120.200">
    <property type="match status" value="1"/>
</dbReference>
<organism evidence="6 7">
    <name type="scientific">Lapidilactobacillus mulanensis</name>
    <dbReference type="NCBI Taxonomy" id="2485999"/>
    <lineage>
        <taxon>Bacteria</taxon>
        <taxon>Bacillati</taxon>
        <taxon>Bacillota</taxon>
        <taxon>Bacilli</taxon>
        <taxon>Lactobacillales</taxon>
        <taxon>Lactobacillaceae</taxon>
        <taxon>Lapidilactobacillus</taxon>
    </lineage>
</organism>
<gene>
    <name evidence="6" type="ORF">ACFQ4L_10680</name>
</gene>
<evidence type="ECO:0000256" key="4">
    <source>
        <dbReference type="RuleBase" id="RU361187"/>
    </source>
</evidence>
<sequence>MKYRNPIISGFYPDPSICRVDNKFYLVSSSFNYFPGVPLFESDDLINWEQIGHVLTRKSQLDLTDASTSGGIYAPTIRFHNGRFYMVTTNVNHGGNFYVWTDDIHGEWSDPIYVDQGGIDPSLYFENDTAYFMSNGEDDRGVSGITQCVIDIETGHKLTSSKSLWQGAGGRYLEGPHLYKIDNYYYLMASEGGTEYGHMLVYARSKDIDGPYESYPNNPVLTNRNLGGYQIQGCGHGDLVDDQSGNWWMVHLGFRQLDQWLQHHITGREVYLVPVKFDQNHWFTAGVNGTTRAEIETDQLPTNHKQKSPADFRFDNTQLGKEWVFLRNPVKKNYDLTDNYLKLKTTSLTNEEKSNSPSMVLIRQCQLQIGLSVDIQTGHNEGGITLYMSDELHYDLAVRRSANETFAFLRLRVGDACQIVHQVKIADTSAELQPISLKIDCTSYQYKFSVNYRDKIYELGSAQTKYLSSEVADNFTGVMIGLYAQQTVDETQGEAVFSNFSYRNLPKKSEA</sequence>
<dbReference type="Gene3D" id="2.115.10.20">
    <property type="entry name" value="Glycosyl hydrolase domain, family 43"/>
    <property type="match status" value="1"/>
</dbReference>
<keyword evidence="2 4" id="KW-0378">Hydrolase</keyword>
<dbReference type="EMBL" id="JBHTOF010000104">
    <property type="protein sequence ID" value="MFD1466527.1"/>
    <property type="molecule type" value="Genomic_DNA"/>
</dbReference>
<dbReference type="InterPro" id="IPR023296">
    <property type="entry name" value="Glyco_hydro_beta-prop_sf"/>
</dbReference>
<evidence type="ECO:0000259" key="5">
    <source>
        <dbReference type="Pfam" id="PF17851"/>
    </source>
</evidence>
<accession>A0ABW4DR62</accession>
<dbReference type="GO" id="GO:0016787">
    <property type="term" value="F:hydrolase activity"/>
    <property type="evidence" value="ECO:0007669"/>
    <property type="project" value="UniProtKB-KW"/>
</dbReference>
<evidence type="ECO:0000313" key="6">
    <source>
        <dbReference type="EMBL" id="MFD1466527.1"/>
    </source>
</evidence>
<dbReference type="CDD" id="cd18617">
    <property type="entry name" value="GH43_XynB-like"/>
    <property type="match status" value="1"/>
</dbReference>
<dbReference type="Pfam" id="PF17851">
    <property type="entry name" value="GH43_C2"/>
    <property type="match status" value="1"/>
</dbReference>
<keyword evidence="3 4" id="KW-0326">Glycosidase</keyword>
<dbReference type="PANTHER" id="PTHR42812:SF12">
    <property type="entry name" value="BETA-XYLOSIDASE-RELATED"/>
    <property type="match status" value="1"/>
</dbReference>
<evidence type="ECO:0000313" key="7">
    <source>
        <dbReference type="Proteomes" id="UP001597244"/>
    </source>
</evidence>
<proteinExistence type="inferred from homology"/>
<dbReference type="InterPro" id="IPR051795">
    <property type="entry name" value="Glycosyl_Hydrlase_43"/>
</dbReference>
<dbReference type="RefSeq" id="WP_125577015.1">
    <property type="nucleotide sequence ID" value="NZ_JBHTOF010000104.1"/>
</dbReference>
<reference evidence="7" key="1">
    <citation type="journal article" date="2019" name="Int. J. Syst. Evol. Microbiol.">
        <title>The Global Catalogue of Microorganisms (GCM) 10K type strain sequencing project: providing services to taxonomists for standard genome sequencing and annotation.</title>
        <authorList>
            <consortium name="The Broad Institute Genomics Platform"/>
            <consortium name="The Broad Institute Genome Sequencing Center for Infectious Disease"/>
            <person name="Wu L."/>
            <person name="Ma J."/>
        </authorList>
    </citation>
    <scope>NUCLEOTIDE SEQUENCE [LARGE SCALE GENOMIC DNA]</scope>
    <source>
        <strain evidence="7">CCM 8951</strain>
    </source>
</reference>
<name>A0ABW4DR62_9LACO</name>
<dbReference type="Pfam" id="PF04616">
    <property type="entry name" value="Glyco_hydro_43"/>
    <property type="match status" value="1"/>
</dbReference>
<evidence type="ECO:0000256" key="1">
    <source>
        <dbReference type="ARBA" id="ARBA00009865"/>
    </source>
</evidence>
<evidence type="ECO:0000256" key="2">
    <source>
        <dbReference type="ARBA" id="ARBA00022801"/>
    </source>
</evidence>
<dbReference type="InterPro" id="IPR041542">
    <property type="entry name" value="GH43_C2"/>
</dbReference>